<sequence length="57" mass="6109">ERLIEIKVGKRQDDTLSRPLLTSIGLDQLILGVGLSRLGLGVDGPDIDRTDATSGYT</sequence>
<proteinExistence type="predicted"/>
<evidence type="ECO:0000313" key="2">
    <source>
        <dbReference type="Proteomes" id="UP000184295"/>
    </source>
</evidence>
<evidence type="ECO:0000313" key="1">
    <source>
        <dbReference type="EMBL" id="SHE85006.1"/>
    </source>
</evidence>
<dbReference type="AlphaFoldDB" id="A0A1M4WUU0"/>
<keyword evidence="2" id="KW-1185">Reference proteome</keyword>
<dbReference type="Proteomes" id="UP000184295">
    <property type="component" value="Unassembled WGS sequence"/>
</dbReference>
<organism evidence="1 2">
    <name type="scientific">Ferrithrix thermotolerans DSM 19514</name>
    <dbReference type="NCBI Taxonomy" id="1121881"/>
    <lineage>
        <taxon>Bacteria</taxon>
        <taxon>Bacillati</taxon>
        <taxon>Actinomycetota</taxon>
        <taxon>Acidimicrobiia</taxon>
        <taxon>Acidimicrobiales</taxon>
        <taxon>Acidimicrobiaceae</taxon>
        <taxon>Ferrithrix</taxon>
    </lineage>
</organism>
<name>A0A1M4WUU0_9ACTN</name>
<reference evidence="2" key="1">
    <citation type="submission" date="2016-11" db="EMBL/GenBank/DDBJ databases">
        <authorList>
            <person name="Varghese N."/>
            <person name="Submissions S."/>
        </authorList>
    </citation>
    <scope>NUCLEOTIDE SEQUENCE [LARGE SCALE GENOMIC DNA]</scope>
    <source>
        <strain evidence="2">DSM 19514</strain>
    </source>
</reference>
<gene>
    <name evidence="1" type="ORF">SAMN02745225_01799</name>
</gene>
<dbReference type="EMBL" id="FQUL01000029">
    <property type="protein sequence ID" value="SHE85006.1"/>
    <property type="molecule type" value="Genomic_DNA"/>
</dbReference>
<feature type="non-terminal residue" evidence="1">
    <location>
        <position position="1"/>
    </location>
</feature>
<accession>A0A1M4WUU0</accession>
<protein>
    <submittedName>
        <fullName evidence="1">Uncharacterized protein</fullName>
    </submittedName>
</protein>